<keyword evidence="6" id="KW-1185">Reference proteome</keyword>
<dbReference type="Gene3D" id="3.90.470.20">
    <property type="entry name" value="4'-phosphopantetheinyl transferase domain"/>
    <property type="match status" value="1"/>
</dbReference>
<evidence type="ECO:0000259" key="4">
    <source>
        <dbReference type="Pfam" id="PF01648"/>
    </source>
</evidence>
<dbReference type="AlphaFoldDB" id="A0A249SNH1"/>
<sequence>MLEKIGIDIVENKRISLRKNFLNKVLTNAELLKCESLLTKSAKIEFAAGRWAVKEAIIKTLNKDEMIPMSQIEIGYNDLNPIILNKKLSNILVSISHEKKYSIGMAVKKND</sequence>
<dbReference type="NCBIfam" id="TIGR00556">
    <property type="entry name" value="pantethn_trn"/>
    <property type="match status" value="1"/>
</dbReference>
<feature type="domain" description="4'-phosphopantetheinyl transferase" evidence="4">
    <location>
        <begin position="5"/>
        <end position="86"/>
    </location>
</feature>
<name>A0A249SNH1_9MOLU</name>
<dbReference type="InterPro" id="IPR037143">
    <property type="entry name" value="4-PPantetheinyl_Trfase_dom_sf"/>
</dbReference>
<dbReference type="STRING" id="1336232.GCA_000518825_01509"/>
<dbReference type="EMBL" id="CP023173">
    <property type="protein sequence ID" value="ASZ09157.1"/>
    <property type="molecule type" value="Genomic_DNA"/>
</dbReference>
<evidence type="ECO:0000256" key="1">
    <source>
        <dbReference type="ARBA" id="ARBA00022679"/>
    </source>
</evidence>
<dbReference type="InterPro" id="IPR004568">
    <property type="entry name" value="Ppantetheine-prot_Trfase_dom"/>
</dbReference>
<proteinExistence type="predicted"/>
<evidence type="ECO:0000313" key="5">
    <source>
        <dbReference type="EMBL" id="ASZ09157.1"/>
    </source>
</evidence>
<dbReference type="GO" id="GO:0008897">
    <property type="term" value="F:holo-[acyl-carrier-protein] synthase activity"/>
    <property type="evidence" value="ECO:0007669"/>
    <property type="project" value="InterPro"/>
</dbReference>
<reference evidence="5 6" key="1">
    <citation type="submission" date="2017-08" db="EMBL/GenBank/DDBJ databases">
        <title>Complete Genome Sequence of Mesoplasma chauliocola.</title>
        <authorList>
            <person name="Knight T.F.Jr."/>
            <person name="Citino T."/>
        </authorList>
    </citation>
    <scope>NUCLEOTIDE SEQUENCE [LARGE SCALE GENOMIC DNA]</scope>
    <source>
        <strain evidence="5 6">CHPA-2</strain>
    </source>
</reference>
<protein>
    <submittedName>
        <fullName evidence="5">ACP synthase</fullName>
    </submittedName>
</protein>
<dbReference type="KEGG" id="mchc:CK556_02180"/>
<evidence type="ECO:0000256" key="3">
    <source>
        <dbReference type="ARBA" id="ARBA00022842"/>
    </source>
</evidence>
<dbReference type="Proteomes" id="UP000232229">
    <property type="component" value="Chromosome"/>
</dbReference>
<keyword evidence="1" id="KW-0808">Transferase</keyword>
<evidence type="ECO:0000313" key="6">
    <source>
        <dbReference type="Proteomes" id="UP000232229"/>
    </source>
</evidence>
<keyword evidence="3" id="KW-0460">Magnesium</keyword>
<dbReference type="InterPro" id="IPR008278">
    <property type="entry name" value="4-PPantetheinyl_Trfase_dom"/>
</dbReference>
<dbReference type="SUPFAM" id="SSF56214">
    <property type="entry name" value="4'-phosphopantetheinyl transferase"/>
    <property type="match status" value="1"/>
</dbReference>
<evidence type="ECO:0000256" key="2">
    <source>
        <dbReference type="ARBA" id="ARBA00022723"/>
    </source>
</evidence>
<keyword evidence="2" id="KW-0479">Metal-binding</keyword>
<dbReference type="GO" id="GO:0006633">
    <property type="term" value="P:fatty acid biosynthetic process"/>
    <property type="evidence" value="ECO:0007669"/>
    <property type="project" value="InterPro"/>
</dbReference>
<accession>A0A249SNH1</accession>
<dbReference type="GO" id="GO:0000287">
    <property type="term" value="F:magnesium ion binding"/>
    <property type="evidence" value="ECO:0007669"/>
    <property type="project" value="InterPro"/>
</dbReference>
<dbReference type="Pfam" id="PF01648">
    <property type="entry name" value="ACPS"/>
    <property type="match status" value="1"/>
</dbReference>
<dbReference type="RefSeq" id="WP_027875687.1">
    <property type="nucleotide sequence ID" value="NZ_CP023173.1"/>
</dbReference>
<organism evidence="5 6">
    <name type="scientific">Mesoplasma chauliocola</name>
    <dbReference type="NCBI Taxonomy" id="216427"/>
    <lineage>
        <taxon>Bacteria</taxon>
        <taxon>Bacillati</taxon>
        <taxon>Mycoplasmatota</taxon>
        <taxon>Mollicutes</taxon>
        <taxon>Entomoplasmatales</taxon>
        <taxon>Entomoplasmataceae</taxon>
        <taxon>Mesoplasma</taxon>
    </lineage>
</organism>
<gene>
    <name evidence="5" type="ORF">CK556_02180</name>
</gene>